<proteinExistence type="predicted"/>
<evidence type="ECO:0000313" key="1">
    <source>
        <dbReference type="EMBL" id="MBX66606.1"/>
    </source>
</evidence>
<sequence>MKIMTLKNKTFSPFCHVKMRA</sequence>
<reference evidence="1" key="1">
    <citation type="submission" date="2018-02" db="EMBL/GenBank/DDBJ databases">
        <title>Rhizophora mucronata_Transcriptome.</title>
        <authorList>
            <person name="Meera S.P."/>
            <person name="Sreeshan A."/>
            <person name="Augustine A."/>
        </authorList>
    </citation>
    <scope>NUCLEOTIDE SEQUENCE</scope>
    <source>
        <tissue evidence="1">Leaf</tissue>
    </source>
</reference>
<accession>A0A2P2QI17</accession>
<dbReference type="EMBL" id="GGEC01086122">
    <property type="protein sequence ID" value="MBX66606.1"/>
    <property type="molecule type" value="Transcribed_RNA"/>
</dbReference>
<dbReference type="AlphaFoldDB" id="A0A2P2QI17"/>
<protein>
    <submittedName>
        <fullName evidence="1">Uncharacterized protein</fullName>
    </submittedName>
</protein>
<organism evidence="1">
    <name type="scientific">Rhizophora mucronata</name>
    <name type="common">Asiatic mangrove</name>
    <dbReference type="NCBI Taxonomy" id="61149"/>
    <lineage>
        <taxon>Eukaryota</taxon>
        <taxon>Viridiplantae</taxon>
        <taxon>Streptophyta</taxon>
        <taxon>Embryophyta</taxon>
        <taxon>Tracheophyta</taxon>
        <taxon>Spermatophyta</taxon>
        <taxon>Magnoliopsida</taxon>
        <taxon>eudicotyledons</taxon>
        <taxon>Gunneridae</taxon>
        <taxon>Pentapetalae</taxon>
        <taxon>rosids</taxon>
        <taxon>fabids</taxon>
        <taxon>Malpighiales</taxon>
        <taxon>Rhizophoraceae</taxon>
        <taxon>Rhizophora</taxon>
    </lineage>
</organism>
<name>A0A2P2QI17_RHIMU</name>